<evidence type="ECO:0000313" key="3">
    <source>
        <dbReference type="Proteomes" id="UP000094329"/>
    </source>
</evidence>
<name>A0ABX3A109_9GAMM</name>
<accession>A0ABX3A109</accession>
<evidence type="ECO:0000313" key="2">
    <source>
        <dbReference type="EMBL" id="ODN42138.1"/>
    </source>
</evidence>
<comment type="caution">
    <text evidence="2">The sequence shown here is derived from an EMBL/GenBank/DDBJ whole genome shotgun (WGS) entry which is preliminary data.</text>
</comment>
<keyword evidence="3" id="KW-1185">Reference proteome</keyword>
<keyword evidence="1" id="KW-1133">Transmembrane helix</keyword>
<keyword evidence="1" id="KW-0812">Transmembrane</keyword>
<sequence>MGKRSKIKKIKLNDFHKTLIIGALWIFMMMFIMAWSINKQDNQIAKQQVNAIKTSMTALNFNNNKYLHCVNSNINIVYIAWCLENEQKSL</sequence>
<dbReference type="Proteomes" id="UP000094329">
    <property type="component" value="Unassembled WGS sequence"/>
</dbReference>
<evidence type="ECO:0000256" key="1">
    <source>
        <dbReference type="SAM" id="Phobius"/>
    </source>
</evidence>
<organism evidence="2 3">
    <name type="scientific">Piscirickettsia litoralis</name>
    <dbReference type="NCBI Taxonomy" id="1891921"/>
    <lineage>
        <taxon>Bacteria</taxon>
        <taxon>Pseudomonadati</taxon>
        <taxon>Pseudomonadota</taxon>
        <taxon>Gammaproteobacteria</taxon>
        <taxon>Thiotrichales</taxon>
        <taxon>Piscirickettsiaceae</taxon>
        <taxon>Piscirickettsia</taxon>
    </lineage>
</organism>
<protein>
    <submittedName>
        <fullName evidence="2">Uncharacterized protein</fullName>
    </submittedName>
</protein>
<feature type="transmembrane region" description="Helical" evidence="1">
    <location>
        <begin position="20"/>
        <end position="37"/>
    </location>
</feature>
<keyword evidence="1" id="KW-0472">Membrane</keyword>
<gene>
    <name evidence="2" type="ORF">BGC07_03220</name>
</gene>
<reference evidence="2 3" key="1">
    <citation type="submission" date="2016-08" db="EMBL/GenBank/DDBJ databases">
        <title>Draft genome sequence of Candidatus Piscirickettsia litoralis, from seawater.</title>
        <authorList>
            <person name="Wan X."/>
            <person name="Lee A.J."/>
            <person name="Hou S."/>
            <person name="Donachie S.P."/>
        </authorList>
    </citation>
    <scope>NUCLEOTIDE SEQUENCE [LARGE SCALE GENOMIC DNA]</scope>
    <source>
        <strain evidence="2 3">Y2</strain>
    </source>
</reference>
<dbReference type="RefSeq" id="WP_069311937.1">
    <property type="nucleotide sequence ID" value="NZ_MDTU01000001.1"/>
</dbReference>
<proteinExistence type="predicted"/>
<dbReference type="EMBL" id="MDTU01000001">
    <property type="protein sequence ID" value="ODN42138.1"/>
    <property type="molecule type" value="Genomic_DNA"/>
</dbReference>